<dbReference type="Gene3D" id="1.10.443.10">
    <property type="entry name" value="Intergrase catalytic core"/>
    <property type="match status" value="1"/>
</dbReference>
<evidence type="ECO:0000256" key="2">
    <source>
        <dbReference type="ARBA" id="ARBA00008857"/>
    </source>
</evidence>
<dbReference type="EMBL" id="DWXG01000069">
    <property type="protein sequence ID" value="HJB98592.1"/>
    <property type="molecule type" value="Genomic_DNA"/>
</dbReference>
<evidence type="ECO:0000256" key="3">
    <source>
        <dbReference type="ARBA" id="ARBA00022908"/>
    </source>
</evidence>
<keyword evidence="5" id="KW-0233">DNA recombination</keyword>
<evidence type="ECO:0000256" key="6">
    <source>
        <dbReference type="PROSITE-ProRule" id="PRU01248"/>
    </source>
</evidence>
<dbReference type="Proteomes" id="UP000826793">
    <property type="component" value="Unassembled WGS sequence"/>
</dbReference>
<accession>A0A9D2MW28</accession>
<evidence type="ECO:0000259" key="8">
    <source>
        <dbReference type="PROSITE" id="PS51898"/>
    </source>
</evidence>
<feature type="domain" description="Tyr recombinase" evidence="8">
    <location>
        <begin position="187"/>
        <end position="373"/>
    </location>
</feature>
<dbReference type="GO" id="GO:0006310">
    <property type="term" value="P:DNA recombination"/>
    <property type="evidence" value="ECO:0007669"/>
    <property type="project" value="UniProtKB-KW"/>
</dbReference>
<dbReference type="PANTHER" id="PTHR30349">
    <property type="entry name" value="PHAGE INTEGRASE-RELATED"/>
    <property type="match status" value="1"/>
</dbReference>
<gene>
    <name evidence="10" type="ORF">H9710_08450</name>
</gene>
<evidence type="ECO:0000256" key="4">
    <source>
        <dbReference type="ARBA" id="ARBA00023125"/>
    </source>
</evidence>
<dbReference type="CDD" id="cd01189">
    <property type="entry name" value="INT_ICEBs1_C_like"/>
    <property type="match status" value="1"/>
</dbReference>
<feature type="region of interest" description="Disordered" evidence="7">
    <location>
        <begin position="1"/>
        <end position="31"/>
    </location>
</feature>
<dbReference type="InterPro" id="IPR004107">
    <property type="entry name" value="Integrase_SAM-like_N"/>
</dbReference>
<dbReference type="InterPro" id="IPR050090">
    <property type="entry name" value="Tyrosine_recombinase_XerCD"/>
</dbReference>
<dbReference type="Pfam" id="PF14659">
    <property type="entry name" value="Phage_int_SAM_3"/>
    <property type="match status" value="1"/>
</dbReference>
<protein>
    <submittedName>
        <fullName evidence="10">Site-specific integrase</fullName>
    </submittedName>
</protein>
<evidence type="ECO:0000256" key="7">
    <source>
        <dbReference type="SAM" id="MobiDB-lite"/>
    </source>
</evidence>
<dbReference type="PANTHER" id="PTHR30349:SF41">
    <property type="entry name" value="INTEGRASE_RECOMBINASE PROTEIN MJ0367-RELATED"/>
    <property type="match status" value="1"/>
</dbReference>
<evidence type="ECO:0000256" key="5">
    <source>
        <dbReference type="ARBA" id="ARBA00023172"/>
    </source>
</evidence>
<dbReference type="PROSITE" id="PS51900">
    <property type="entry name" value="CB"/>
    <property type="match status" value="1"/>
</dbReference>
<dbReference type="GO" id="GO:0003677">
    <property type="term" value="F:DNA binding"/>
    <property type="evidence" value="ECO:0007669"/>
    <property type="project" value="UniProtKB-UniRule"/>
</dbReference>
<dbReference type="PROSITE" id="PS51898">
    <property type="entry name" value="TYR_RECOMBINASE"/>
    <property type="match status" value="1"/>
</dbReference>
<reference evidence="10" key="1">
    <citation type="journal article" date="2021" name="PeerJ">
        <title>Extensive microbial diversity within the chicken gut microbiome revealed by metagenomics and culture.</title>
        <authorList>
            <person name="Gilroy R."/>
            <person name="Ravi A."/>
            <person name="Getino M."/>
            <person name="Pursley I."/>
            <person name="Horton D.L."/>
            <person name="Alikhan N.F."/>
            <person name="Baker D."/>
            <person name="Gharbi K."/>
            <person name="Hall N."/>
            <person name="Watson M."/>
            <person name="Adriaenssens E.M."/>
            <person name="Foster-Nyarko E."/>
            <person name="Jarju S."/>
            <person name="Secka A."/>
            <person name="Antonio M."/>
            <person name="Oren A."/>
            <person name="Chaudhuri R.R."/>
            <person name="La Ragione R."/>
            <person name="Hildebrand F."/>
            <person name="Pallen M.J."/>
        </authorList>
    </citation>
    <scope>NUCLEOTIDE SEQUENCE</scope>
    <source>
        <strain evidence="10">CHK185-1770</strain>
    </source>
</reference>
<sequence>MAKRRANGEGNLRKRKDGRWEGRYTAGRDPDTGKAIYKNVLGKTQAEAKAKLKAAIEEAKGLDAAKAGRYTVGQWMEVWFEHYAKVKVRPSSHQTYRGYIDNHIKPNIGKLPLEKLTSLDLQKFYKKLLEKGRVDRLESRHQAKGLSPKTVRNLHQIIASAMKLAKEQRLILADPTEGCVLPRLEHREMQTLPVEQLQSFLREAKDSGVFELYYLELATGLRRGELLGLKWEDIDLERGDLRVKRQISRINGEVVEAPLKTKNAYRTLPLAADTIDVLKAQRRKAGDSPWVFPSPTGGPISPDSVLHMLHRVLKRAGLPRVRFHDLRHTFATTALQNGVDVKTVSGMLGHFSAGFTLDTYAHVTTASQRQAAKTMGGILSASLQP</sequence>
<proteinExistence type="inferred from homology"/>
<feature type="domain" description="Core-binding (CB)" evidence="9">
    <location>
        <begin position="70"/>
        <end position="166"/>
    </location>
</feature>
<feature type="compositionally biased region" description="Basic and acidic residues" evidence="7">
    <location>
        <begin position="18"/>
        <end position="31"/>
    </location>
</feature>
<dbReference type="InterPro" id="IPR013762">
    <property type="entry name" value="Integrase-like_cat_sf"/>
</dbReference>
<organism evidence="10 11">
    <name type="scientific">Candidatus Acutalibacter pullicola</name>
    <dbReference type="NCBI Taxonomy" id="2838417"/>
    <lineage>
        <taxon>Bacteria</taxon>
        <taxon>Bacillati</taxon>
        <taxon>Bacillota</taxon>
        <taxon>Clostridia</taxon>
        <taxon>Eubacteriales</taxon>
        <taxon>Acutalibacteraceae</taxon>
        <taxon>Acutalibacter</taxon>
    </lineage>
</organism>
<name>A0A9D2MW28_9FIRM</name>
<dbReference type="GO" id="GO:0015074">
    <property type="term" value="P:DNA integration"/>
    <property type="evidence" value="ECO:0007669"/>
    <property type="project" value="UniProtKB-KW"/>
</dbReference>
<evidence type="ECO:0000313" key="11">
    <source>
        <dbReference type="Proteomes" id="UP000826793"/>
    </source>
</evidence>
<dbReference type="AlphaFoldDB" id="A0A9D2MW28"/>
<keyword evidence="4 6" id="KW-0238">DNA-binding</keyword>
<comment type="similarity">
    <text evidence="2">Belongs to the 'phage' integrase family.</text>
</comment>
<dbReference type="InterPro" id="IPR044068">
    <property type="entry name" value="CB"/>
</dbReference>
<comment type="function">
    <text evidence="1">Site-specific tyrosine recombinase, which acts by catalyzing the cutting and rejoining of the recombining DNA molecules.</text>
</comment>
<evidence type="ECO:0000259" key="9">
    <source>
        <dbReference type="PROSITE" id="PS51900"/>
    </source>
</evidence>
<evidence type="ECO:0000256" key="1">
    <source>
        <dbReference type="ARBA" id="ARBA00003283"/>
    </source>
</evidence>
<dbReference type="Pfam" id="PF00589">
    <property type="entry name" value="Phage_integrase"/>
    <property type="match status" value="1"/>
</dbReference>
<dbReference type="InterPro" id="IPR002104">
    <property type="entry name" value="Integrase_catalytic"/>
</dbReference>
<evidence type="ECO:0000313" key="10">
    <source>
        <dbReference type="EMBL" id="HJB98592.1"/>
    </source>
</evidence>
<dbReference type="SUPFAM" id="SSF56349">
    <property type="entry name" value="DNA breaking-rejoining enzymes"/>
    <property type="match status" value="1"/>
</dbReference>
<dbReference type="Gene3D" id="1.10.150.130">
    <property type="match status" value="1"/>
</dbReference>
<comment type="caution">
    <text evidence="10">The sequence shown here is derived from an EMBL/GenBank/DDBJ whole genome shotgun (WGS) entry which is preliminary data.</text>
</comment>
<reference evidence="10" key="2">
    <citation type="submission" date="2021-04" db="EMBL/GenBank/DDBJ databases">
        <authorList>
            <person name="Gilroy R."/>
        </authorList>
    </citation>
    <scope>NUCLEOTIDE SEQUENCE</scope>
    <source>
        <strain evidence="10">CHK185-1770</strain>
    </source>
</reference>
<dbReference type="InterPro" id="IPR011010">
    <property type="entry name" value="DNA_brk_join_enz"/>
</dbReference>
<keyword evidence="3" id="KW-0229">DNA integration</keyword>
<dbReference type="InterPro" id="IPR010998">
    <property type="entry name" value="Integrase_recombinase_N"/>
</dbReference>